<dbReference type="InterPro" id="IPR007252">
    <property type="entry name" value="Nup84/Nup107"/>
</dbReference>
<dbReference type="AlphaFoldDB" id="A0AAD4S8T9"/>
<evidence type="ECO:0000313" key="9">
    <source>
        <dbReference type="Proteomes" id="UP001202328"/>
    </source>
</evidence>
<evidence type="ECO:0000256" key="3">
    <source>
        <dbReference type="ARBA" id="ARBA00022927"/>
    </source>
</evidence>
<accession>A0AAD4S8T9</accession>
<name>A0AAD4S8T9_9MAGN</name>
<dbReference type="Proteomes" id="UP001202328">
    <property type="component" value="Unassembled WGS sequence"/>
</dbReference>
<reference evidence="8" key="1">
    <citation type="submission" date="2022-04" db="EMBL/GenBank/DDBJ databases">
        <title>A functionally conserved STORR gene fusion in Papaver species that diverged 16.8 million years ago.</title>
        <authorList>
            <person name="Catania T."/>
        </authorList>
    </citation>
    <scope>NUCLEOTIDE SEQUENCE</scope>
    <source>
        <strain evidence="8">S-188037</strain>
    </source>
</reference>
<sequence>ELSRFQAGVTMEISRLDAWYSTKEGSVEGPATYVLHGLCRRCCLPEIVLRCMQVSVSLAESGSIPENHDELIELVASDESGLLHLFSQQQLQEFLIFEREYSIFKMERQEEFSIEDS</sequence>
<dbReference type="GO" id="GO:0017056">
    <property type="term" value="F:structural constituent of nuclear pore"/>
    <property type="evidence" value="ECO:0007669"/>
    <property type="project" value="UniProtKB-UniRule"/>
</dbReference>
<keyword evidence="6 7" id="KW-0539">Nucleus</keyword>
<organism evidence="8 9">
    <name type="scientific">Papaver atlanticum</name>
    <dbReference type="NCBI Taxonomy" id="357466"/>
    <lineage>
        <taxon>Eukaryota</taxon>
        <taxon>Viridiplantae</taxon>
        <taxon>Streptophyta</taxon>
        <taxon>Embryophyta</taxon>
        <taxon>Tracheophyta</taxon>
        <taxon>Spermatophyta</taxon>
        <taxon>Magnoliopsida</taxon>
        <taxon>Ranunculales</taxon>
        <taxon>Papaveraceae</taxon>
        <taxon>Papaveroideae</taxon>
        <taxon>Papaver</taxon>
    </lineage>
</organism>
<evidence type="ECO:0000256" key="6">
    <source>
        <dbReference type="ARBA" id="ARBA00023242"/>
    </source>
</evidence>
<comment type="function">
    <text evidence="7">Functions as a component of the nuclear pore complex (NPC).</text>
</comment>
<dbReference type="GO" id="GO:0031965">
    <property type="term" value="C:nuclear membrane"/>
    <property type="evidence" value="ECO:0007669"/>
    <property type="project" value="UniProtKB-SubCell"/>
</dbReference>
<evidence type="ECO:0000256" key="7">
    <source>
        <dbReference type="RuleBase" id="RU365072"/>
    </source>
</evidence>
<evidence type="ECO:0000256" key="1">
    <source>
        <dbReference type="ARBA" id="ARBA00022448"/>
    </source>
</evidence>
<keyword evidence="9" id="KW-1185">Reference proteome</keyword>
<gene>
    <name evidence="8" type="ORF">MKW98_011560</name>
</gene>
<keyword evidence="4 7" id="KW-0811">Translocation</keyword>
<keyword evidence="7" id="KW-0472">Membrane</keyword>
<keyword evidence="1 7" id="KW-0813">Transport</keyword>
<evidence type="ECO:0000313" key="8">
    <source>
        <dbReference type="EMBL" id="KAI3871505.1"/>
    </source>
</evidence>
<comment type="similarity">
    <text evidence="7">Belongs to the nucleoporin Nup84/Nup107 family.</text>
</comment>
<evidence type="ECO:0000256" key="2">
    <source>
        <dbReference type="ARBA" id="ARBA00022816"/>
    </source>
</evidence>
<keyword evidence="5 7" id="KW-0906">Nuclear pore complex</keyword>
<keyword evidence="3" id="KW-0653">Protein transport</keyword>
<dbReference type="GO" id="GO:0031080">
    <property type="term" value="C:nuclear pore outer ring"/>
    <property type="evidence" value="ECO:0007669"/>
    <property type="project" value="TreeGrafter"/>
</dbReference>
<dbReference type="Gene3D" id="1.20.190.50">
    <property type="match status" value="1"/>
</dbReference>
<comment type="subunit">
    <text evidence="7">Part of the nuclear pore complex (NPC).</text>
</comment>
<dbReference type="PANTHER" id="PTHR13003:SF2">
    <property type="entry name" value="NUCLEAR PORE COMPLEX PROTEIN NUP107"/>
    <property type="match status" value="1"/>
</dbReference>
<evidence type="ECO:0000256" key="4">
    <source>
        <dbReference type="ARBA" id="ARBA00023010"/>
    </source>
</evidence>
<dbReference type="EMBL" id="JAJJMB010013055">
    <property type="protein sequence ID" value="KAI3871505.1"/>
    <property type="molecule type" value="Genomic_DNA"/>
</dbReference>
<dbReference type="Pfam" id="PF04121">
    <property type="entry name" value="Nup84_Nup100"/>
    <property type="match status" value="1"/>
</dbReference>
<comment type="subcellular location">
    <subcellularLocation>
        <location evidence="7">Nucleus</location>
        <location evidence="7">Nuclear pore complex</location>
    </subcellularLocation>
    <subcellularLocation>
        <location evidence="7">Nucleus membrane</location>
    </subcellularLocation>
</comment>
<feature type="non-terminal residue" evidence="8">
    <location>
        <position position="117"/>
    </location>
</feature>
<dbReference type="GO" id="GO:0000973">
    <property type="term" value="P:post-transcriptional tethering of RNA polymerase II gene DNA at nuclear periphery"/>
    <property type="evidence" value="ECO:0007669"/>
    <property type="project" value="TreeGrafter"/>
</dbReference>
<dbReference type="GO" id="GO:0006406">
    <property type="term" value="P:mRNA export from nucleus"/>
    <property type="evidence" value="ECO:0007669"/>
    <property type="project" value="TreeGrafter"/>
</dbReference>
<comment type="caution">
    <text evidence="8">The sequence shown here is derived from an EMBL/GenBank/DDBJ whole genome shotgun (WGS) entry which is preliminary data.</text>
</comment>
<proteinExistence type="inferred from homology"/>
<keyword evidence="2" id="KW-0509">mRNA transport</keyword>
<dbReference type="GO" id="GO:0006606">
    <property type="term" value="P:protein import into nucleus"/>
    <property type="evidence" value="ECO:0007669"/>
    <property type="project" value="TreeGrafter"/>
</dbReference>
<dbReference type="PANTHER" id="PTHR13003">
    <property type="entry name" value="NUP107-RELATED"/>
    <property type="match status" value="1"/>
</dbReference>
<protein>
    <recommendedName>
        <fullName evidence="7">Nuclear pore complex protein</fullName>
    </recommendedName>
</protein>
<evidence type="ECO:0000256" key="5">
    <source>
        <dbReference type="ARBA" id="ARBA00023132"/>
    </source>
</evidence>